<dbReference type="EMBL" id="CAUYUJ010004708">
    <property type="protein sequence ID" value="CAK0810650.1"/>
    <property type="molecule type" value="Genomic_DNA"/>
</dbReference>
<gene>
    <name evidence="1" type="ORF">PCOR1329_LOCUS15547</name>
</gene>
<proteinExistence type="predicted"/>
<evidence type="ECO:0000313" key="2">
    <source>
        <dbReference type="Proteomes" id="UP001189429"/>
    </source>
</evidence>
<accession>A0ABN9QXQ9</accession>
<feature type="non-terminal residue" evidence="1">
    <location>
        <position position="132"/>
    </location>
</feature>
<feature type="non-terminal residue" evidence="1">
    <location>
        <position position="1"/>
    </location>
</feature>
<keyword evidence="2" id="KW-1185">Reference proteome</keyword>
<reference evidence="1" key="1">
    <citation type="submission" date="2023-10" db="EMBL/GenBank/DDBJ databases">
        <authorList>
            <person name="Chen Y."/>
            <person name="Shah S."/>
            <person name="Dougan E. K."/>
            <person name="Thang M."/>
            <person name="Chan C."/>
        </authorList>
    </citation>
    <scope>NUCLEOTIDE SEQUENCE [LARGE SCALE GENOMIC DNA]</scope>
</reference>
<evidence type="ECO:0008006" key="3">
    <source>
        <dbReference type="Google" id="ProtNLM"/>
    </source>
</evidence>
<name>A0ABN9QXQ9_9DINO</name>
<sequence>PPRCWSSSHSGGKTVVQWQAPPPASWQCAGAPLGAQAAAAGASGVSRLRLAWVPPSALQPGAPPLSRFDFAAALAAAEADGAAAADAAAGGLGFWELPGEVLQHVMDLLPSFRDRLRLCSTCAATSQLEWRL</sequence>
<evidence type="ECO:0000313" key="1">
    <source>
        <dbReference type="EMBL" id="CAK0810650.1"/>
    </source>
</evidence>
<protein>
    <recommendedName>
        <fullName evidence="3">F-box domain-containing protein</fullName>
    </recommendedName>
</protein>
<organism evidence="1 2">
    <name type="scientific">Prorocentrum cordatum</name>
    <dbReference type="NCBI Taxonomy" id="2364126"/>
    <lineage>
        <taxon>Eukaryota</taxon>
        <taxon>Sar</taxon>
        <taxon>Alveolata</taxon>
        <taxon>Dinophyceae</taxon>
        <taxon>Prorocentrales</taxon>
        <taxon>Prorocentraceae</taxon>
        <taxon>Prorocentrum</taxon>
    </lineage>
</organism>
<comment type="caution">
    <text evidence="1">The sequence shown here is derived from an EMBL/GenBank/DDBJ whole genome shotgun (WGS) entry which is preliminary data.</text>
</comment>
<dbReference type="Proteomes" id="UP001189429">
    <property type="component" value="Unassembled WGS sequence"/>
</dbReference>